<dbReference type="InterPro" id="IPR018934">
    <property type="entry name" value="RIO_dom"/>
</dbReference>
<comment type="catalytic activity">
    <reaction evidence="16">
        <text>L-seryl-[protein] + ATP = O-phospho-L-seryl-[protein] + ADP + H(+)</text>
        <dbReference type="Rhea" id="RHEA:17989"/>
        <dbReference type="Rhea" id="RHEA-COMP:9863"/>
        <dbReference type="Rhea" id="RHEA-COMP:11604"/>
        <dbReference type="ChEBI" id="CHEBI:15378"/>
        <dbReference type="ChEBI" id="CHEBI:29999"/>
        <dbReference type="ChEBI" id="CHEBI:30616"/>
        <dbReference type="ChEBI" id="CHEBI:83421"/>
        <dbReference type="ChEBI" id="CHEBI:456216"/>
        <dbReference type="EC" id="2.7.11.1"/>
    </reaction>
</comment>
<dbReference type="GO" id="GO:0004674">
    <property type="term" value="F:protein serine/threonine kinase activity"/>
    <property type="evidence" value="ECO:0007669"/>
    <property type="project" value="UniProtKB-KW"/>
</dbReference>
<comment type="similarity">
    <text evidence="3">Belongs to the protein kinase superfamily. RIO-type Ser/Thr kinase family.</text>
</comment>
<dbReference type="GO" id="GO:0046872">
    <property type="term" value="F:metal ion binding"/>
    <property type="evidence" value="ECO:0007669"/>
    <property type="project" value="UniProtKB-KW"/>
</dbReference>
<dbReference type="InterPro" id="IPR036390">
    <property type="entry name" value="WH_DNA-bd_sf"/>
</dbReference>
<evidence type="ECO:0000256" key="16">
    <source>
        <dbReference type="ARBA" id="ARBA00048679"/>
    </source>
</evidence>
<organism evidence="23 24">
    <name type="scientific">Armadillidium nasatum</name>
    <dbReference type="NCBI Taxonomy" id="96803"/>
    <lineage>
        <taxon>Eukaryota</taxon>
        <taxon>Metazoa</taxon>
        <taxon>Ecdysozoa</taxon>
        <taxon>Arthropoda</taxon>
        <taxon>Crustacea</taxon>
        <taxon>Multicrustacea</taxon>
        <taxon>Malacostraca</taxon>
        <taxon>Eumalacostraca</taxon>
        <taxon>Peracarida</taxon>
        <taxon>Isopoda</taxon>
        <taxon>Oniscidea</taxon>
        <taxon>Crinocheta</taxon>
        <taxon>Armadillidiidae</taxon>
        <taxon>Armadillidium</taxon>
    </lineage>
</organism>
<comment type="catalytic activity">
    <reaction evidence="15">
        <text>L-threonyl-[protein] + ATP = O-phospho-L-threonyl-[protein] + ADP + H(+)</text>
        <dbReference type="Rhea" id="RHEA:46608"/>
        <dbReference type="Rhea" id="RHEA-COMP:11060"/>
        <dbReference type="Rhea" id="RHEA-COMP:11605"/>
        <dbReference type="ChEBI" id="CHEBI:15378"/>
        <dbReference type="ChEBI" id="CHEBI:30013"/>
        <dbReference type="ChEBI" id="CHEBI:30616"/>
        <dbReference type="ChEBI" id="CHEBI:61977"/>
        <dbReference type="ChEBI" id="CHEBI:456216"/>
        <dbReference type="EC" id="2.7.11.1"/>
    </reaction>
</comment>
<keyword evidence="12 23" id="KW-0418">Kinase</keyword>
<dbReference type="GO" id="GO:0030490">
    <property type="term" value="P:maturation of SSU-rRNA"/>
    <property type="evidence" value="ECO:0007669"/>
    <property type="project" value="TreeGrafter"/>
</dbReference>
<evidence type="ECO:0000256" key="4">
    <source>
        <dbReference type="ARBA" id="ARBA00012513"/>
    </source>
</evidence>
<keyword evidence="10" id="KW-0479">Metal-binding</keyword>
<dbReference type="InterPro" id="IPR000687">
    <property type="entry name" value="RIO_kinase"/>
</dbReference>
<dbReference type="FunFam" id="3.30.200.20:FF:000052">
    <property type="entry name" value="Serine/threonine-protein kinase RIO2"/>
    <property type="match status" value="1"/>
</dbReference>
<dbReference type="InterPro" id="IPR015285">
    <property type="entry name" value="RIO2_wHTH_N"/>
</dbReference>
<evidence type="ECO:0000313" key="23">
    <source>
        <dbReference type="EMBL" id="KAB7501699.1"/>
    </source>
</evidence>
<evidence type="ECO:0000256" key="17">
    <source>
        <dbReference type="ARBA" id="ARBA00064676"/>
    </source>
</evidence>
<evidence type="ECO:0000256" key="1">
    <source>
        <dbReference type="ARBA" id="ARBA00001946"/>
    </source>
</evidence>
<dbReference type="EMBL" id="SEYY01009841">
    <property type="protein sequence ID" value="KAB7501699.1"/>
    <property type="molecule type" value="Genomic_DNA"/>
</dbReference>
<evidence type="ECO:0000256" key="2">
    <source>
        <dbReference type="ARBA" id="ARBA00004496"/>
    </source>
</evidence>
<feature type="region of interest" description="Disordered" evidence="21">
    <location>
        <begin position="536"/>
        <end position="557"/>
    </location>
</feature>
<evidence type="ECO:0000256" key="5">
    <source>
        <dbReference type="ARBA" id="ARBA00022490"/>
    </source>
</evidence>
<evidence type="ECO:0000313" key="24">
    <source>
        <dbReference type="Proteomes" id="UP000326759"/>
    </source>
</evidence>
<keyword evidence="9" id="KW-0808">Transferase</keyword>
<evidence type="ECO:0000256" key="12">
    <source>
        <dbReference type="ARBA" id="ARBA00022777"/>
    </source>
</evidence>
<feature type="region of interest" description="Disordered" evidence="21">
    <location>
        <begin position="442"/>
        <end position="462"/>
    </location>
</feature>
<dbReference type="Gene3D" id="1.10.10.10">
    <property type="entry name" value="Winged helix-like DNA-binding domain superfamily/Winged helix DNA-binding domain"/>
    <property type="match status" value="1"/>
</dbReference>
<keyword evidence="6" id="KW-0690">Ribosome biogenesis</keyword>
<dbReference type="AlphaFoldDB" id="A0A5N5T6B5"/>
<evidence type="ECO:0000256" key="8">
    <source>
        <dbReference type="ARBA" id="ARBA00022553"/>
    </source>
</evidence>
<dbReference type="FunFam" id="1.10.10.10:FF:000053">
    <property type="entry name" value="Serine/threonine-protein kinase RIO2"/>
    <property type="match status" value="1"/>
</dbReference>
<keyword evidence="14" id="KW-0460">Magnesium</keyword>
<dbReference type="Gene3D" id="1.10.510.10">
    <property type="entry name" value="Transferase(Phosphotransferase) domain 1"/>
    <property type="match status" value="1"/>
</dbReference>
<keyword evidence="7" id="KW-0723">Serine/threonine-protein kinase</keyword>
<feature type="compositionally biased region" description="Polar residues" evidence="21">
    <location>
        <begin position="453"/>
        <end position="462"/>
    </location>
</feature>
<dbReference type="OrthoDB" id="10258631at2759"/>
<dbReference type="Pfam" id="PF01163">
    <property type="entry name" value="RIO1"/>
    <property type="match status" value="1"/>
</dbReference>
<reference evidence="23 24" key="1">
    <citation type="journal article" date="2019" name="PLoS Biol.">
        <title>Sex chromosomes control vertical transmission of feminizing Wolbachia symbionts in an isopod.</title>
        <authorList>
            <person name="Becking T."/>
            <person name="Chebbi M.A."/>
            <person name="Giraud I."/>
            <person name="Moumen B."/>
            <person name="Laverre T."/>
            <person name="Caubet Y."/>
            <person name="Peccoud J."/>
            <person name="Gilbert C."/>
            <person name="Cordaux R."/>
        </authorList>
    </citation>
    <scope>NUCLEOTIDE SEQUENCE [LARGE SCALE GENOMIC DNA]</scope>
    <source>
        <strain evidence="23">ANa2</strain>
        <tissue evidence="23">Whole body excluding digestive tract and cuticle</tissue>
    </source>
</reference>
<dbReference type="SUPFAM" id="SSF46785">
    <property type="entry name" value="Winged helix' DNA-binding domain"/>
    <property type="match status" value="1"/>
</dbReference>
<dbReference type="InterPro" id="IPR036388">
    <property type="entry name" value="WH-like_DNA-bd_sf"/>
</dbReference>
<dbReference type="SUPFAM" id="SSF56112">
    <property type="entry name" value="Protein kinase-like (PK-like)"/>
    <property type="match status" value="1"/>
</dbReference>
<dbReference type="FunFam" id="1.10.510.10:FF:000307">
    <property type="entry name" value="Serine/threonine-protein kinase RIO2"/>
    <property type="match status" value="1"/>
</dbReference>
<dbReference type="GO" id="GO:0005634">
    <property type="term" value="C:nucleus"/>
    <property type="evidence" value="ECO:0007669"/>
    <property type="project" value="TreeGrafter"/>
</dbReference>
<feature type="compositionally biased region" description="Acidic residues" evidence="21">
    <location>
        <begin position="326"/>
        <end position="364"/>
    </location>
</feature>
<evidence type="ECO:0000256" key="18">
    <source>
        <dbReference type="ARBA" id="ARBA00068353"/>
    </source>
</evidence>
<proteinExistence type="inferred from homology"/>
<dbReference type="InterPro" id="IPR011009">
    <property type="entry name" value="Kinase-like_dom_sf"/>
</dbReference>
<dbReference type="Pfam" id="PF09202">
    <property type="entry name" value="Rio2_N"/>
    <property type="match status" value="1"/>
</dbReference>
<evidence type="ECO:0000256" key="7">
    <source>
        <dbReference type="ARBA" id="ARBA00022527"/>
    </source>
</evidence>
<comment type="subunit">
    <text evidence="17">Associated with late 40S pre-ribosomal particles. Interacts with PLK1 (via its N-terminus).</text>
</comment>
<dbReference type="PANTHER" id="PTHR45852">
    <property type="entry name" value="SER/THR-PROTEIN KINASE RIO2"/>
    <property type="match status" value="1"/>
</dbReference>
<evidence type="ECO:0000256" key="20">
    <source>
        <dbReference type="ARBA" id="ARBA00076005"/>
    </source>
</evidence>
<keyword evidence="8" id="KW-0597">Phosphoprotein</keyword>
<dbReference type="GO" id="GO:0005524">
    <property type="term" value="F:ATP binding"/>
    <property type="evidence" value="ECO:0007669"/>
    <property type="project" value="UniProtKB-KW"/>
</dbReference>
<keyword evidence="24" id="KW-1185">Reference proteome</keyword>
<comment type="cofactor">
    <cofactor evidence="1">
        <name>Mg(2+)</name>
        <dbReference type="ChEBI" id="CHEBI:18420"/>
    </cofactor>
</comment>
<comment type="caution">
    <text evidence="23">The sequence shown here is derived from an EMBL/GenBank/DDBJ whole genome shotgun (WGS) entry which is preliminary data.</text>
</comment>
<dbReference type="InterPro" id="IPR030484">
    <property type="entry name" value="Rio2"/>
</dbReference>
<accession>A0A5N5T6B5</accession>
<evidence type="ECO:0000256" key="21">
    <source>
        <dbReference type="SAM" id="MobiDB-lite"/>
    </source>
</evidence>
<feature type="region of interest" description="Disordered" evidence="21">
    <location>
        <begin position="318"/>
        <end position="376"/>
    </location>
</feature>
<dbReference type="EC" id="2.7.11.1" evidence="4"/>
<dbReference type="Proteomes" id="UP000326759">
    <property type="component" value="Unassembled WGS sequence"/>
</dbReference>
<evidence type="ECO:0000256" key="3">
    <source>
        <dbReference type="ARBA" id="ARBA00009196"/>
    </source>
</evidence>
<dbReference type="CDD" id="cd05144">
    <property type="entry name" value="RIO2_C"/>
    <property type="match status" value="1"/>
</dbReference>
<dbReference type="Gene3D" id="3.30.200.20">
    <property type="entry name" value="Phosphorylase Kinase, domain 1"/>
    <property type="match status" value="1"/>
</dbReference>
<feature type="compositionally biased region" description="Basic and acidic residues" evidence="21">
    <location>
        <begin position="442"/>
        <end position="452"/>
    </location>
</feature>
<dbReference type="PANTHER" id="PTHR45852:SF1">
    <property type="entry name" value="SERINE_THREONINE-PROTEIN KINASE RIO2"/>
    <property type="match status" value="1"/>
</dbReference>
<evidence type="ECO:0000256" key="14">
    <source>
        <dbReference type="ARBA" id="ARBA00022842"/>
    </source>
</evidence>
<protein>
    <recommendedName>
        <fullName evidence="18">Serine/threonine-protein kinase RIO2</fullName>
        <ecNumber evidence="4">2.7.11.1</ecNumber>
    </recommendedName>
    <alternativeName>
        <fullName evidence="20">RIO kinase 2</fullName>
    </alternativeName>
    <alternativeName>
        <fullName evidence="19">Serine/threonine-protein kinase rio2</fullName>
    </alternativeName>
</protein>
<keyword evidence="13" id="KW-0067">ATP-binding</keyword>
<dbReference type="GO" id="GO:0030688">
    <property type="term" value="C:preribosome, small subunit precursor"/>
    <property type="evidence" value="ECO:0007669"/>
    <property type="project" value="TreeGrafter"/>
</dbReference>
<dbReference type="SMART" id="SM00090">
    <property type="entry name" value="RIO"/>
    <property type="match status" value="1"/>
</dbReference>
<evidence type="ECO:0000259" key="22">
    <source>
        <dbReference type="SMART" id="SM00090"/>
    </source>
</evidence>
<name>A0A5N5T6B5_9CRUS</name>
<evidence type="ECO:0000256" key="13">
    <source>
        <dbReference type="ARBA" id="ARBA00022840"/>
    </source>
</evidence>
<evidence type="ECO:0000256" key="9">
    <source>
        <dbReference type="ARBA" id="ARBA00022679"/>
    </source>
</evidence>
<sequence>MGRFDVEKLRYLTREDFRVLTAIEMGMKNHELVPGVLIQRIAKLGSGGINKLIRDLCEKRLCSYERGKQYDGYRLTNLGYDFLALKVLTSRDHISGVGTQIGVGKESDIYLVRNSEEETLCMKLHRLGRISFRKLKEKRDYLCHRNNASWIYLSRLSAAKEFAFMQALYSYGFPVPKPVAQNRHIVIMSLVKGYPLNQITEVEDVGGLYSDLMELIVRLAAHGVIHSDFNEFNIMVGDDAKPILIDFPQMISISHTNAEWYFNRDVNCVRDFFRRRFGFDGEEYPTWKENVRREFNLDQEVMASGFSKDVETFDAECGVGEKQEEGEKDLEEGEGEGESEGEEEREELEFDEREELAAEQDENNEAEKKEENVVVNGMEDLVRGKDESSEAEIKEGNDVLADICDNSEVLNMQEEMENLGLKDLEVESKPIRVLTKREMRKAYKNKDSDAKSFKSNQSRLSEADQQMFKGVLLNLQKERLLARERGEKEPDLIDAISKIEFEDGLRFSMRTSITKSDLEAAKKKLSHERILKEKEKHKKLKKEIKGDANSVRRKKKENKNVIKQYSGWEDF</sequence>
<feature type="domain" description="RIO kinase" evidence="22">
    <location>
        <begin position="66"/>
        <end position="298"/>
    </location>
</feature>
<evidence type="ECO:0000256" key="15">
    <source>
        <dbReference type="ARBA" id="ARBA00047899"/>
    </source>
</evidence>
<evidence type="ECO:0000256" key="11">
    <source>
        <dbReference type="ARBA" id="ARBA00022741"/>
    </source>
</evidence>
<comment type="subcellular location">
    <subcellularLocation>
        <location evidence="2">Cytoplasm</location>
    </subcellularLocation>
</comment>
<evidence type="ECO:0000256" key="10">
    <source>
        <dbReference type="ARBA" id="ARBA00022723"/>
    </source>
</evidence>
<evidence type="ECO:0000256" key="19">
    <source>
        <dbReference type="ARBA" id="ARBA00068837"/>
    </source>
</evidence>
<dbReference type="GO" id="GO:0005829">
    <property type="term" value="C:cytosol"/>
    <property type="evidence" value="ECO:0007669"/>
    <property type="project" value="TreeGrafter"/>
</dbReference>
<evidence type="ECO:0000256" key="6">
    <source>
        <dbReference type="ARBA" id="ARBA00022517"/>
    </source>
</evidence>
<gene>
    <name evidence="23" type="primary">Riok2</name>
    <name evidence="23" type="ORF">Anas_09370</name>
</gene>
<keyword evidence="11" id="KW-0547">Nucleotide-binding</keyword>
<keyword evidence="5" id="KW-0963">Cytoplasm</keyword>